<accession>A0ACA9ND61</accession>
<sequence>TIGYTLYLHVYKDKEYKNLLDANNSPIQLISQIKGYFYVNPYIAISLAITLFSFVGVPPLIGFFAKQMVLSAALDNGYVFMTLVAILTSVIGAGYYLSLIKQIFFFKDDYKINPSVKNLSLVAYINPASFSSNKDTSNGVKVEFNPSNITINSALTIILLAVNLIFAPHNPYEEKDSAFECGFHSFLGQNRSEFNSESATASGLTYFLLGGLSSCFILLGSALLYVNSGTTNLDNIYVISSISEIEDLT</sequence>
<reference evidence="1" key="1">
    <citation type="submission" date="2021-06" db="EMBL/GenBank/DDBJ databases">
        <authorList>
            <person name="Kallberg Y."/>
            <person name="Tangrot J."/>
            <person name="Rosling A."/>
        </authorList>
    </citation>
    <scope>NUCLEOTIDE SEQUENCE</scope>
    <source>
        <strain evidence="1">AU212A</strain>
    </source>
</reference>
<name>A0ACA9ND61_9GLOM</name>
<gene>
    <name evidence="1" type="ORF">SCALOS_LOCUS8439</name>
</gene>
<evidence type="ECO:0000313" key="2">
    <source>
        <dbReference type="Proteomes" id="UP000789860"/>
    </source>
</evidence>
<dbReference type="EMBL" id="CAJVPM010022287">
    <property type="protein sequence ID" value="CAG8644321.1"/>
    <property type="molecule type" value="Genomic_DNA"/>
</dbReference>
<feature type="non-terminal residue" evidence="1">
    <location>
        <position position="249"/>
    </location>
</feature>
<evidence type="ECO:0000313" key="1">
    <source>
        <dbReference type="EMBL" id="CAG8644321.1"/>
    </source>
</evidence>
<protein>
    <submittedName>
        <fullName evidence="1">7031_t:CDS:1</fullName>
    </submittedName>
</protein>
<keyword evidence="2" id="KW-1185">Reference proteome</keyword>
<proteinExistence type="predicted"/>
<dbReference type="Proteomes" id="UP000789860">
    <property type="component" value="Unassembled WGS sequence"/>
</dbReference>
<comment type="caution">
    <text evidence="1">The sequence shown here is derived from an EMBL/GenBank/DDBJ whole genome shotgun (WGS) entry which is preliminary data.</text>
</comment>
<organism evidence="1 2">
    <name type="scientific">Scutellospora calospora</name>
    <dbReference type="NCBI Taxonomy" id="85575"/>
    <lineage>
        <taxon>Eukaryota</taxon>
        <taxon>Fungi</taxon>
        <taxon>Fungi incertae sedis</taxon>
        <taxon>Mucoromycota</taxon>
        <taxon>Glomeromycotina</taxon>
        <taxon>Glomeromycetes</taxon>
        <taxon>Diversisporales</taxon>
        <taxon>Gigasporaceae</taxon>
        <taxon>Scutellospora</taxon>
    </lineage>
</organism>
<feature type="non-terminal residue" evidence="1">
    <location>
        <position position="1"/>
    </location>
</feature>